<dbReference type="CDD" id="cd00067">
    <property type="entry name" value="GAL4"/>
    <property type="match status" value="1"/>
</dbReference>
<keyword evidence="1" id="KW-0479">Metal-binding</keyword>
<dbReference type="Gene3D" id="4.10.240.10">
    <property type="entry name" value="Zn(2)-C6 fungal-type DNA-binding domain"/>
    <property type="match status" value="1"/>
</dbReference>
<accession>A0AAV9HJU0</accession>
<dbReference type="PROSITE" id="PS00463">
    <property type="entry name" value="ZN2_CY6_FUNGAL_1"/>
    <property type="match status" value="1"/>
</dbReference>
<evidence type="ECO:0000256" key="7">
    <source>
        <dbReference type="SAM" id="MobiDB-lite"/>
    </source>
</evidence>
<evidence type="ECO:0000256" key="3">
    <source>
        <dbReference type="ARBA" id="ARBA00023015"/>
    </source>
</evidence>
<evidence type="ECO:0000259" key="8">
    <source>
        <dbReference type="PROSITE" id="PS50048"/>
    </source>
</evidence>
<dbReference type="PROSITE" id="PS50048">
    <property type="entry name" value="ZN2_CY6_FUNGAL_2"/>
    <property type="match status" value="1"/>
</dbReference>
<dbReference type="Proteomes" id="UP001321749">
    <property type="component" value="Unassembled WGS sequence"/>
</dbReference>
<dbReference type="PANTHER" id="PTHR36206:SF12">
    <property type="entry name" value="ASPERCRYPTIN BIOSYNTHESIS CLUSTER-SPECIFIC TRANSCRIPTION REGULATOR ATNN-RELATED"/>
    <property type="match status" value="1"/>
</dbReference>
<evidence type="ECO:0000256" key="1">
    <source>
        <dbReference type="ARBA" id="ARBA00022723"/>
    </source>
</evidence>
<reference evidence="9" key="2">
    <citation type="submission" date="2023-06" db="EMBL/GenBank/DDBJ databases">
        <authorList>
            <consortium name="Lawrence Berkeley National Laboratory"/>
            <person name="Mondo S.J."/>
            <person name="Hensen N."/>
            <person name="Bonometti L."/>
            <person name="Westerberg I."/>
            <person name="Brannstrom I.O."/>
            <person name="Guillou S."/>
            <person name="Cros-Aarteil S."/>
            <person name="Calhoun S."/>
            <person name="Haridas S."/>
            <person name="Kuo A."/>
            <person name="Pangilinan J."/>
            <person name="Riley R."/>
            <person name="Labutti K."/>
            <person name="Andreopoulos B."/>
            <person name="Lipzen A."/>
            <person name="Chen C."/>
            <person name="Yanf M."/>
            <person name="Daum C."/>
            <person name="Ng V."/>
            <person name="Clum A."/>
            <person name="Steindorff A."/>
            <person name="Ohm R."/>
            <person name="Martin F."/>
            <person name="Silar P."/>
            <person name="Natvig D."/>
            <person name="Lalanne C."/>
            <person name="Gautier V."/>
            <person name="Ament-Velasquez S.L."/>
            <person name="Kruys A."/>
            <person name="Hutchinson M.I."/>
            <person name="Powell A.J."/>
            <person name="Barry K."/>
            <person name="Miller A.N."/>
            <person name="Grigoriev I.V."/>
            <person name="Debuchy R."/>
            <person name="Gladieux P."/>
            <person name="Thoren M.H."/>
            <person name="Johannesson H."/>
        </authorList>
    </citation>
    <scope>NUCLEOTIDE SEQUENCE</scope>
    <source>
        <strain evidence="9">PSN324</strain>
    </source>
</reference>
<keyword evidence="4" id="KW-0238">DNA-binding</keyword>
<evidence type="ECO:0000313" key="9">
    <source>
        <dbReference type="EMBL" id="KAK4459306.1"/>
    </source>
</evidence>
<dbReference type="InterPro" id="IPR036864">
    <property type="entry name" value="Zn2-C6_fun-type_DNA-bd_sf"/>
</dbReference>
<feature type="domain" description="Zn(2)-C6 fungal-type" evidence="8">
    <location>
        <begin position="50"/>
        <end position="78"/>
    </location>
</feature>
<gene>
    <name evidence="9" type="ORF">QBC42DRAFT_274706</name>
</gene>
<keyword evidence="2" id="KW-0862">Zinc</keyword>
<keyword evidence="10" id="KW-1185">Reference proteome</keyword>
<organism evidence="9 10">
    <name type="scientific">Cladorrhinum samala</name>
    <dbReference type="NCBI Taxonomy" id="585594"/>
    <lineage>
        <taxon>Eukaryota</taxon>
        <taxon>Fungi</taxon>
        <taxon>Dikarya</taxon>
        <taxon>Ascomycota</taxon>
        <taxon>Pezizomycotina</taxon>
        <taxon>Sordariomycetes</taxon>
        <taxon>Sordariomycetidae</taxon>
        <taxon>Sordariales</taxon>
        <taxon>Podosporaceae</taxon>
        <taxon>Cladorrhinum</taxon>
    </lineage>
</organism>
<feature type="compositionally biased region" description="Polar residues" evidence="7">
    <location>
        <begin position="20"/>
        <end position="29"/>
    </location>
</feature>
<dbReference type="Pfam" id="PF00172">
    <property type="entry name" value="Zn_clus"/>
    <property type="match status" value="1"/>
</dbReference>
<keyword evidence="5" id="KW-0804">Transcription</keyword>
<sequence>MAPYLALAVPVQSQLFARMSESPSPNASGAQGGQLAANQRRVSTPKVRTGCITCKTRHVKCDERKPTCFRCEKAGMKCAGYITNPEPRISRRAPKSAEHLRGTPRPLQTIRPALTPISVAEKDFIFSEFLRYSSVRNLSGYLHADYWARILLCEGTQEECIQHAILAIGALSQAMFLSSHQAPPSYHRHPRNADPRLLPRKPVMNAHHRAAIHHQNQAISICLQRTRESDGGLPARTLLTLTLLLVAYELLQGDMESADGLMTSGIRLLQDSLAMLREKPAPGGSYRGGHDVDLKEDMEYILPLLSAMSGQNNSPHPSHTDMLETGFPRIGQDSRVRFIYMWGAFHSRCTTFIIQAMHRTFGLNAVTPDGTLSQAQIHQEQARLCSILRQWQEIIAEYHAAASPDDSRATEELRLITLQHHANLICLAWSVDVTDSACDVFEPEFRQIVHIGNEFLRSPEPPSATAFIYSGGSVAGPLVLAVTKCRNREIRLEALRTLSNMAWRGGGWDAKVLVCLMGLLLLEEAGRDERGKIEAENRWRWTGAHQEADTRSVIGEYTKVLADDRGQGVRRYLTLHLDRWMSAGCEADQMKLLDDGASELAAGKLDCDLPVIYSSWEGLADYDQLE</sequence>
<dbReference type="GO" id="GO:0000981">
    <property type="term" value="F:DNA-binding transcription factor activity, RNA polymerase II-specific"/>
    <property type="evidence" value="ECO:0007669"/>
    <property type="project" value="InterPro"/>
</dbReference>
<evidence type="ECO:0000313" key="10">
    <source>
        <dbReference type="Proteomes" id="UP001321749"/>
    </source>
</evidence>
<dbReference type="GO" id="GO:0003677">
    <property type="term" value="F:DNA binding"/>
    <property type="evidence" value="ECO:0007669"/>
    <property type="project" value="UniProtKB-KW"/>
</dbReference>
<evidence type="ECO:0000256" key="2">
    <source>
        <dbReference type="ARBA" id="ARBA00022833"/>
    </source>
</evidence>
<evidence type="ECO:0000256" key="4">
    <source>
        <dbReference type="ARBA" id="ARBA00023125"/>
    </source>
</evidence>
<protein>
    <recommendedName>
        <fullName evidence="8">Zn(2)-C6 fungal-type domain-containing protein</fullName>
    </recommendedName>
</protein>
<keyword evidence="6" id="KW-0539">Nucleus</keyword>
<reference evidence="9" key="1">
    <citation type="journal article" date="2023" name="Mol. Phylogenet. Evol.">
        <title>Genome-scale phylogeny and comparative genomics of the fungal order Sordariales.</title>
        <authorList>
            <person name="Hensen N."/>
            <person name="Bonometti L."/>
            <person name="Westerberg I."/>
            <person name="Brannstrom I.O."/>
            <person name="Guillou S."/>
            <person name="Cros-Aarteil S."/>
            <person name="Calhoun S."/>
            <person name="Haridas S."/>
            <person name="Kuo A."/>
            <person name="Mondo S."/>
            <person name="Pangilinan J."/>
            <person name="Riley R."/>
            <person name="LaButti K."/>
            <person name="Andreopoulos B."/>
            <person name="Lipzen A."/>
            <person name="Chen C."/>
            <person name="Yan M."/>
            <person name="Daum C."/>
            <person name="Ng V."/>
            <person name="Clum A."/>
            <person name="Steindorff A."/>
            <person name="Ohm R.A."/>
            <person name="Martin F."/>
            <person name="Silar P."/>
            <person name="Natvig D.O."/>
            <person name="Lalanne C."/>
            <person name="Gautier V."/>
            <person name="Ament-Velasquez S.L."/>
            <person name="Kruys A."/>
            <person name="Hutchinson M.I."/>
            <person name="Powell A.J."/>
            <person name="Barry K."/>
            <person name="Miller A.N."/>
            <person name="Grigoriev I.V."/>
            <person name="Debuchy R."/>
            <person name="Gladieux P."/>
            <person name="Hiltunen Thoren M."/>
            <person name="Johannesson H."/>
        </authorList>
    </citation>
    <scope>NUCLEOTIDE SEQUENCE</scope>
    <source>
        <strain evidence="9">PSN324</strain>
    </source>
</reference>
<keyword evidence="3" id="KW-0805">Transcription regulation</keyword>
<comment type="caution">
    <text evidence="9">The sequence shown here is derived from an EMBL/GenBank/DDBJ whole genome shotgun (WGS) entry which is preliminary data.</text>
</comment>
<dbReference type="AlphaFoldDB" id="A0AAV9HJU0"/>
<evidence type="ECO:0000256" key="5">
    <source>
        <dbReference type="ARBA" id="ARBA00023163"/>
    </source>
</evidence>
<evidence type="ECO:0000256" key="6">
    <source>
        <dbReference type="ARBA" id="ARBA00023242"/>
    </source>
</evidence>
<dbReference type="PANTHER" id="PTHR36206">
    <property type="entry name" value="ASPERCRYPTIN BIOSYNTHESIS CLUSTER-SPECIFIC TRANSCRIPTION REGULATOR ATNN-RELATED"/>
    <property type="match status" value="1"/>
</dbReference>
<name>A0AAV9HJU0_9PEZI</name>
<dbReference type="EMBL" id="MU865040">
    <property type="protein sequence ID" value="KAK4459306.1"/>
    <property type="molecule type" value="Genomic_DNA"/>
</dbReference>
<dbReference type="InterPro" id="IPR001138">
    <property type="entry name" value="Zn2Cys6_DnaBD"/>
</dbReference>
<dbReference type="SUPFAM" id="SSF57701">
    <property type="entry name" value="Zn2/Cys6 DNA-binding domain"/>
    <property type="match status" value="1"/>
</dbReference>
<feature type="region of interest" description="Disordered" evidence="7">
    <location>
        <begin position="20"/>
        <end position="41"/>
    </location>
</feature>
<dbReference type="GO" id="GO:0008270">
    <property type="term" value="F:zinc ion binding"/>
    <property type="evidence" value="ECO:0007669"/>
    <property type="project" value="InterPro"/>
</dbReference>
<proteinExistence type="predicted"/>
<dbReference type="SMART" id="SM00066">
    <property type="entry name" value="GAL4"/>
    <property type="match status" value="1"/>
</dbReference>
<dbReference type="InterPro" id="IPR052360">
    <property type="entry name" value="Transcr_Regulatory_Proteins"/>
</dbReference>